<dbReference type="AlphaFoldDB" id="Q0CM87"/>
<feature type="coiled-coil region" evidence="1">
    <location>
        <begin position="742"/>
        <end position="773"/>
    </location>
</feature>
<dbReference type="OMA" id="DAHASYE"/>
<feature type="region of interest" description="Disordered" evidence="2">
    <location>
        <begin position="870"/>
        <end position="900"/>
    </location>
</feature>
<reference evidence="5" key="1">
    <citation type="submission" date="2005-09" db="EMBL/GenBank/DDBJ databases">
        <title>Annotation of the Aspergillus terreus NIH2624 genome.</title>
        <authorList>
            <person name="Birren B.W."/>
            <person name="Lander E.S."/>
            <person name="Galagan J.E."/>
            <person name="Nusbaum C."/>
            <person name="Devon K."/>
            <person name="Henn M."/>
            <person name="Ma L.-J."/>
            <person name="Jaffe D.B."/>
            <person name="Butler J."/>
            <person name="Alvarez P."/>
            <person name="Gnerre S."/>
            <person name="Grabherr M."/>
            <person name="Kleber M."/>
            <person name="Mauceli E.W."/>
            <person name="Brockman W."/>
            <person name="Rounsley S."/>
            <person name="Young S.K."/>
            <person name="LaButti K."/>
            <person name="Pushparaj V."/>
            <person name="DeCaprio D."/>
            <person name="Crawford M."/>
            <person name="Koehrsen M."/>
            <person name="Engels R."/>
            <person name="Montgomery P."/>
            <person name="Pearson M."/>
            <person name="Howarth C."/>
            <person name="Larson L."/>
            <person name="Luoma S."/>
            <person name="White J."/>
            <person name="Alvarado L."/>
            <person name="Kodira C.D."/>
            <person name="Zeng Q."/>
            <person name="Oleary S."/>
            <person name="Yandava C."/>
            <person name="Denning D.W."/>
            <person name="Nierman W.C."/>
            <person name="Milne T."/>
            <person name="Madden K."/>
        </authorList>
    </citation>
    <scope>NUCLEOTIDE SEQUENCE [LARGE SCALE GENOMIC DNA]</scope>
    <source>
        <strain evidence="5">NIH 2624 / FGSC A1156</strain>
    </source>
</reference>
<dbReference type="Proteomes" id="UP000007963">
    <property type="component" value="Unassembled WGS sequence"/>
</dbReference>
<feature type="domain" description="Ubiquitin-like" evidence="3">
    <location>
        <begin position="799"/>
        <end position="877"/>
    </location>
</feature>
<dbReference type="GeneID" id="4320702"/>
<dbReference type="EMBL" id="CH476600">
    <property type="protein sequence ID" value="EAU34266.1"/>
    <property type="molecule type" value="Genomic_DNA"/>
</dbReference>
<organism evidence="4 5">
    <name type="scientific">Aspergillus terreus (strain NIH 2624 / FGSC A1156)</name>
    <dbReference type="NCBI Taxonomy" id="341663"/>
    <lineage>
        <taxon>Eukaryota</taxon>
        <taxon>Fungi</taxon>
        <taxon>Dikarya</taxon>
        <taxon>Ascomycota</taxon>
        <taxon>Pezizomycotina</taxon>
        <taxon>Eurotiomycetes</taxon>
        <taxon>Eurotiomycetidae</taxon>
        <taxon>Eurotiales</taxon>
        <taxon>Aspergillaceae</taxon>
        <taxon>Aspergillus</taxon>
        <taxon>Aspergillus subgen. Circumdati</taxon>
    </lineage>
</organism>
<feature type="compositionally biased region" description="Basic and acidic residues" evidence="2">
    <location>
        <begin position="45"/>
        <end position="66"/>
    </location>
</feature>
<dbReference type="InterPro" id="IPR054464">
    <property type="entry name" value="ULD_fung"/>
</dbReference>
<dbReference type="Pfam" id="PF22893">
    <property type="entry name" value="ULD_2"/>
    <property type="match status" value="1"/>
</dbReference>
<feature type="compositionally biased region" description="Acidic residues" evidence="2">
    <location>
        <begin position="891"/>
        <end position="900"/>
    </location>
</feature>
<sequence length="900" mass="101200">MTFNITIGPSQLDSDSSGVEVSPPSVGSYSYRGPYDEWAEVSDPEELKPSDSARRPWTSAREKPKPESPGYVYAAEEFGPSYSNRDNNCLICAGDKDQDKDITVHLNIEAGLDISHDLGNLARLSRLGHFYQAVQLFEDRLAPHVDFFPVVAEFADLLLEQENFGQLSKFISSRLTDPHVKYSDEEVLLLKVIKSLAEIYTRGAVIPALEMSTEALKHLTSNHRSQSSEHIAGSQIQLVEACVRIIAYAAAHSNFLESERFKSLLHWSLTDDGLIRWTNDDEDYYRMPPPPPPPPPRSSRSAYARYRSDYRAFHSKKETSRHRSAGRGNALQGKCPQIGPWYRLLVQEGFLWESHRILRAILPLFASRQGHYVDDGSFEEFAQLDDISKAGEVFLQPKGVVTDDEQALLTEFANACLLARFLNDGSAPEAVRTTHSQFFNKSHSLASAILSAHPHLIKSRTYLDWALLESTRELSTICQLADNQQRSVAERWPHDIPSGVQSLHPRDPIVETAGLTQTLSNPLRYRNLDIISASARELGDYRLEEAVLQKIYQLSRDFEQRLQAVQARARLHYGTLQNASGYLSCLIDEFRLLDSGDSTSREGMRKDLQRRLAEFNASFPFRFDYTETFRQNSAIVFFDNPLLKRMERKVSYLLLKSLGRDVEAELARVQLADVECHLPRLDSTPLQPPAAAVHDERGNHSSPAQIPVTATEKKNDPPVGWPSARAILPESYRSGDATDEVAQIWEKRLVNMRKELAEEKRKEREAKETARLACEKLKLAEERAGAAEASSHAMPGAAQQLITLKDPAGREFLFPFEQCRSFTAFEVLMQRVLVHDSILSQHISNGDYELIGPGGNPVSRVDWDSVIQPGSTITMRSKPDSGQEPSQTPEKEDDDWGLGS</sequence>
<feature type="compositionally biased region" description="Low complexity" evidence="2">
    <location>
        <begin position="14"/>
        <end position="33"/>
    </location>
</feature>
<dbReference type="eggNOG" id="ENOG502TDMC">
    <property type="taxonomic scope" value="Eukaryota"/>
</dbReference>
<evidence type="ECO:0000256" key="1">
    <source>
        <dbReference type="SAM" id="Coils"/>
    </source>
</evidence>
<name>Q0CM87_ASPTN</name>
<gene>
    <name evidence="4" type="ORF">ATEG_05197</name>
</gene>
<dbReference type="OrthoDB" id="4838614at2759"/>
<feature type="region of interest" description="Disordered" evidence="2">
    <location>
        <begin position="1"/>
        <end position="71"/>
    </location>
</feature>
<evidence type="ECO:0000256" key="2">
    <source>
        <dbReference type="SAM" id="MobiDB-lite"/>
    </source>
</evidence>
<dbReference type="VEuPathDB" id="FungiDB:ATEG_05197"/>
<keyword evidence="1" id="KW-0175">Coiled coil</keyword>
<dbReference type="RefSeq" id="XP_001214375.1">
    <property type="nucleotide sequence ID" value="XM_001214375.1"/>
</dbReference>
<feature type="region of interest" description="Disordered" evidence="2">
    <location>
        <begin position="687"/>
        <end position="720"/>
    </location>
</feature>
<dbReference type="STRING" id="341663.Q0CM87"/>
<proteinExistence type="predicted"/>
<dbReference type="HOGENOM" id="CLU_015084_0_0_1"/>
<protein>
    <recommendedName>
        <fullName evidence="3">Ubiquitin-like domain-containing protein</fullName>
    </recommendedName>
</protein>
<evidence type="ECO:0000313" key="5">
    <source>
        <dbReference type="Proteomes" id="UP000007963"/>
    </source>
</evidence>
<feature type="compositionally biased region" description="Polar residues" evidence="2">
    <location>
        <begin position="1"/>
        <end position="13"/>
    </location>
</feature>
<evidence type="ECO:0000259" key="3">
    <source>
        <dbReference type="Pfam" id="PF22893"/>
    </source>
</evidence>
<accession>Q0CM87</accession>
<evidence type="ECO:0000313" key="4">
    <source>
        <dbReference type="EMBL" id="EAU34266.1"/>
    </source>
</evidence>